<evidence type="ECO:0000313" key="4">
    <source>
        <dbReference type="Proteomes" id="UP001057375"/>
    </source>
</evidence>
<proteinExistence type="predicted"/>
<organism evidence="3 4">
    <name type="scientific">Aduncisulcus paluster</name>
    <dbReference type="NCBI Taxonomy" id="2918883"/>
    <lineage>
        <taxon>Eukaryota</taxon>
        <taxon>Metamonada</taxon>
        <taxon>Carpediemonas-like organisms</taxon>
        <taxon>Aduncisulcus</taxon>
    </lineage>
</organism>
<reference evidence="3" key="1">
    <citation type="submission" date="2022-03" db="EMBL/GenBank/DDBJ databases">
        <title>Draft genome sequence of Aduncisulcus paluster, a free-living microaerophilic Fornicata.</title>
        <authorList>
            <person name="Yuyama I."/>
            <person name="Kume K."/>
            <person name="Tamura T."/>
            <person name="Inagaki Y."/>
            <person name="Hashimoto T."/>
        </authorList>
    </citation>
    <scope>NUCLEOTIDE SEQUENCE</scope>
    <source>
        <strain evidence="3">NY0171</strain>
    </source>
</reference>
<dbReference type="PROSITE" id="PS50011">
    <property type="entry name" value="PROTEIN_KINASE_DOM"/>
    <property type="match status" value="1"/>
</dbReference>
<evidence type="ECO:0000259" key="2">
    <source>
        <dbReference type="PROSITE" id="PS50011"/>
    </source>
</evidence>
<dbReference type="SUPFAM" id="SSF56112">
    <property type="entry name" value="Protein kinase-like (PK-like)"/>
    <property type="match status" value="1"/>
</dbReference>
<dbReference type="Proteomes" id="UP001057375">
    <property type="component" value="Unassembled WGS sequence"/>
</dbReference>
<dbReference type="InterPro" id="IPR011009">
    <property type="entry name" value="Kinase-like_dom_sf"/>
</dbReference>
<dbReference type="Gene3D" id="1.10.510.10">
    <property type="entry name" value="Transferase(Phosphotransferase) domain 1"/>
    <property type="match status" value="1"/>
</dbReference>
<feature type="non-terminal residue" evidence="3">
    <location>
        <position position="523"/>
    </location>
</feature>
<name>A0ABQ5KY27_9EUKA</name>
<feature type="region of interest" description="Disordered" evidence="1">
    <location>
        <begin position="224"/>
        <end position="319"/>
    </location>
</feature>
<feature type="domain" description="Protein kinase" evidence="2">
    <location>
        <begin position="1"/>
        <end position="228"/>
    </location>
</feature>
<evidence type="ECO:0000256" key="1">
    <source>
        <dbReference type="SAM" id="MobiDB-lite"/>
    </source>
</evidence>
<sequence length="523" mass="58629">MEALESFYRDQRRIFHGQITPSAIHIIYNKKTHIESAKVGSLSPSKVTFVFPDLFGSSDPQKHPFDFIKYDHSTSKHVYFDHSKQISLYSPPEVISGSRPSKSPQCDIYSLGLVLFSCITTDIPFLISSVAAVDILKNIGDLSNSVMKLFEMHHSSCIPSANGRVFDIINQHELLMGPDPTNSENNILNLLLASVIDQMTRYNASERVHFRFIKGQFSMIRKLAHPPSFPRDSETSTAQKPDKESKTITSPRIQDSHFPTISQNSSFLTPSLDSTVGNVPTSPSPSSTDFLTTINSNIKKRKKRKKGEEEEEEKKEEKGQFDAVIHPLALSSASPAVNTILTQKIVEEHAKEQHKPSQQSIFGQKQQPDQEQAAVSMVSSGDLPFFRFFHDDPILFPINGPLSSINISIEKLENNYHDELSFDCEFFCAKDPTDSSSSSSSSSSSHSVEYNIRKHSPELISIKAQLWKFLSSSSNIPCSVSLCIFLDIEKLESVVDHFPTESDLQLTIKELSEILSVYFDETI</sequence>
<feature type="compositionally biased region" description="Polar residues" evidence="1">
    <location>
        <begin position="247"/>
        <end position="297"/>
    </location>
</feature>
<gene>
    <name evidence="3" type="ORF">ADUPG1_010148</name>
</gene>
<protein>
    <recommendedName>
        <fullName evidence="2">Protein kinase domain-containing protein</fullName>
    </recommendedName>
</protein>
<dbReference type="InterPro" id="IPR000719">
    <property type="entry name" value="Prot_kinase_dom"/>
</dbReference>
<dbReference type="EMBL" id="BQXS01011457">
    <property type="protein sequence ID" value="GKT37346.1"/>
    <property type="molecule type" value="Genomic_DNA"/>
</dbReference>
<evidence type="ECO:0000313" key="3">
    <source>
        <dbReference type="EMBL" id="GKT37346.1"/>
    </source>
</evidence>
<keyword evidence="4" id="KW-1185">Reference proteome</keyword>
<accession>A0ABQ5KY27</accession>
<comment type="caution">
    <text evidence="3">The sequence shown here is derived from an EMBL/GenBank/DDBJ whole genome shotgun (WGS) entry which is preliminary data.</text>
</comment>